<evidence type="ECO:0000256" key="1">
    <source>
        <dbReference type="ARBA" id="ARBA00004123"/>
    </source>
</evidence>
<dbReference type="OrthoDB" id="1873329at2759"/>
<dbReference type="EMBL" id="CM018037">
    <property type="protein sequence ID" value="KAA8539091.1"/>
    <property type="molecule type" value="Genomic_DNA"/>
</dbReference>
<evidence type="ECO:0000313" key="13">
    <source>
        <dbReference type="EMBL" id="KAA8539091.1"/>
    </source>
</evidence>
<reference evidence="13 14" key="1">
    <citation type="submission" date="2019-09" db="EMBL/GenBank/DDBJ databases">
        <title>A chromosome-level genome assembly of the Chinese tupelo Nyssa sinensis.</title>
        <authorList>
            <person name="Yang X."/>
            <person name="Kang M."/>
            <person name="Yang Y."/>
            <person name="Xiong H."/>
            <person name="Wang M."/>
            <person name="Zhang Z."/>
            <person name="Wang Z."/>
            <person name="Wu H."/>
            <person name="Ma T."/>
            <person name="Liu J."/>
            <person name="Xi Z."/>
        </authorList>
    </citation>
    <scope>NUCLEOTIDE SEQUENCE [LARGE SCALE GENOMIC DNA]</scope>
    <source>
        <strain evidence="13">J267</strain>
        <tissue evidence="13">Leaf</tissue>
    </source>
</reference>
<evidence type="ECO:0000256" key="7">
    <source>
        <dbReference type="ARBA" id="ARBA00023125"/>
    </source>
</evidence>
<dbReference type="SUPFAM" id="SSF57667">
    <property type="entry name" value="beta-beta-alpha zinc fingers"/>
    <property type="match status" value="1"/>
</dbReference>
<evidence type="ECO:0000256" key="3">
    <source>
        <dbReference type="ARBA" id="ARBA00022723"/>
    </source>
</evidence>
<organism evidence="13 14">
    <name type="scientific">Nyssa sinensis</name>
    <dbReference type="NCBI Taxonomy" id="561372"/>
    <lineage>
        <taxon>Eukaryota</taxon>
        <taxon>Viridiplantae</taxon>
        <taxon>Streptophyta</taxon>
        <taxon>Embryophyta</taxon>
        <taxon>Tracheophyta</taxon>
        <taxon>Spermatophyta</taxon>
        <taxon>Magnoliopsida</taxon>
        <taxon>eudicotyledons</taxon>
        <taxon>Gunneridae</taxon>
        <taxon>Pentapetalae</taxon>
        <taxon>asterids</taxon>
        <taxon>Cornales</taxon>
        <taxon>Nyssaceae</taxon>
        <taxon>Nyssa</taxon>
    </lineage>
</organism>
<keyword evidence="3" id="KW-0479">Metal-binding</keyword>
<dbReference type="InterPro" id="IPR008906">
    <property type="entry name" value="HATC_C_dom"/>
</dbReference>
<dbReference type="InterPro" id="IPR052035">
    <property type="entry name" value="ZnF_BED_domain_contain"/>
</dbReference>
<keyword evidence="9" id="KW-0539">Nucleus</keyword>
<dbReference type="InterPro" id="IPR003656">
    <property type="entry name" value="Znf_BED"/>
</dbReference>
<name>A0A5J5BD06_9ASTE</name>
<gene>
    <name evidence="13" type="ORF">F0562_025784</name>
</gene>
<feature type="domain" description="BED-type" evidence="12">
    <location>
        <begin position="47"/>
        <end position="104"/>
    </location>
</feature>
<evidence type="ECO:0000256" key="11">
    <source>
        <dbReference type="SAM" id="MobiDB-lite"/>
    </source>
</evidence>
<feature type="compositionally biased region" description="Low complexity" evidence="11">
    <location>
        <begin position="524"/>
        <end position="533"/>
    </location>
</feature>
<accession>A0A5J5BD06</accession>
<dbReference type="InterPro" id="IPR036236">
    <property type="entry name" value="Znf_C2H2_sf"/>
</dbReference>
<dbReference type="GO" id="GO:0046983">
    <property type="term" value="F:protein dimerization activity"/>
    <property type="evidence" value="ECO:0007669"/>
    <property type="project" value="InterPro"/>
</dbReference>
<evidence type="ECO:0000256" key="2">
    <source>
        <dbReference type="ARBA" id="ARBA00011738"/>
    </source>
</evidence>
<evidence type="ECO:0000256" key="9">
    <source>
        <dbReference type="ARBA" id="ARBA00023242"/>
    </source>
</evidence>
<dbReference type="Proteomes" id="UP000325577">
    <property type="component" value="Linkage Group LG14"/>
</dbReference>
<dbReference type="InterPro" id="IPR012337">
    <property type="entry name" value="RNaseH-like_sf"/>
</dbReference>
<evidence type="ECO:0000313" key="14">
    <source>
        <dbReference type="Proteomes" id="UP000325577"/>
    </source>
</evidence>
<dbReference type="PROSITE" id="PS50808">
    <property type="entry name" value="ZF_BED"/>
    <property type="match status" value="1"/>
</dbReference>
<dbReference type="GO" id="GO:0005634">
    <property type="term" value="C:nucleus"/>
    <property type="evidence" value="ECO:0007669"/>
    <property type="project" value="UniProtKB-SubCell"/>
</dbReference>
<dbReference type="Pfam" id="PF05699">
    <property type="entry name" value="Dimer_Tnp_hAT"/>
    <property type="match status" value="1"/>
</dbReference>
<evidence type="ECO:0000256" key="10">
    <source>
        <dbReference type="PROSITE-ProRule" id="PRU00027"/>
    </source>
</evidence>
<keyword evidence="4 10" id="KW-0863">Zinc-finger</keyword>
<evidence type="ECO:0000256" key="5">
    <source>
        <dbReference type="ARBA" id="ARBA00022833"/>
    </source>
</evidence>
<dbReference type="GO" id="GO:0008270">
    <property type="term" value="F:zinc ion binding"/>
    <property type="evidence" value="ECO:0007669"/>
    <property type="project" value="UniProtKB-KW"/>
</dbReference>
<dbReference type="InterPro" id="IPR025525">
    <property type="entry name" value="hAT-like_transposase_RNase-H"/>
</dbReference>
<comment type="subcellular location">
    <subcellularLocation>
        <location evidence="1">Nucleus</location>
    </subcellularLocation>
</comment>
<dbReference type="Pfam" id="PF02892">
    <property type="entry name" value="zf-BED"/>
    <property type="match status" value="1"/>
</dbReference>
<keyword evidence="6" id="KW-0805">Transcription regulation</keyword>
<dbReference type="SMART" id="SM00614">
    <property type="entry name" value="ZnF_BED"/>
    <property type="match status" value="1"/>
</dbReference>
<keyword evidence="5" id="KW-0862">Zinc</keyword>
<dbReference type="PANTHER" id="PTHR46481">
    <property type="entry name" value="ZINC FINGER BED DOMAIN-CONTAINING PROTEIN 4"/>
    <property type="match status" value="1"/>
</dbReference>
<protein>
    <recommendedName>
        <fullName evidence="12">BED-type domain-containing protein</fullName>
    </recommendedName>
</protein>
<keyword evidence="7" id="KW-0238">DNA-binding</keyword>
<dbReference type="Pfam" id="PF14372">
    <property type="entry name" value="hAT-like_RNase-H"/>
    <property type="match status" value="1"/>
</dbReference>
<keyword evidence="14" id="KW-1185">Reference proteome</keyword>
<dbReference type="PANTHER" id="PTHR46481:SF6">
    <property type="entry name" value="ZINC FINGER BED DOMAIN-CONTAINING PROTEIN RICESLEEPER 2-LIKE"/>
    <property type="match status" value="1"/>
</dbReference>
<sequence>MDAINIDNEEDDIEVSIELTNGRSIDFTEQESEKDVQTSKVKKRKRKLTSEVWSFFDLLPLDSDGKQKCKCKKCGSCYLCDSKYGTGNLKRHMESCVRKYTDDVGQLLISRTEGSMFARSLKFNQEKFQELITIAIVRHDLPFQFVEYEAVRDVFSYLCMDVKSFSRNTARADVMKIYKREKNRISNLMQLCPGRICLTSDLWTSIVTDGYLCLTAHFIDKDWILQKRVINFCCMPPPHNGISLAEKIHNLLCQWRIETNIFSITFDNASANDVAAELLKTQLSLKDALLCDGSFFHIRCCAHILNLIVQEGLKEIDGFVDKIRECVKYVKGSQSRKKKFMECVAQVSLDSSKALRQDVPTRWNSTFLMLGSTLYYRRAFCHLQLSDSNFKHCPSQEEWGKVEKIHKILRLFYDITCLFSGMKYPTANLYFPLVSKLQLSLTHEKQSYDGFLRRMATQMFGKFEKYWSEFNLILAIAVIFDPRYKIQFIEFSFNKLYGDGSNQLTHVRNKLLSLFDEYMRKSSKGSSSSSFTSQDGAYSHGSDHEKDDIDFIKEFETFESQEFMSSAQKTQLELYLLEPKIKSDGTFDVLAYWKAHQYRYPVLAQMARDILTIPISAVASESAFSVGGRVLDQYRSSLKPNIVEALVCTRDRLYGQGASQVNSNDLTEDIMNLNINKDEDVSAKCSNEVNLET</sequence>
<dbReference type="AlphaFoldDB" id="A0A5J5BD06"/>
<keyword evidence="8" id="KW-0804">Transcription</keyword>
<dbReference type="SUPFAM" id="SSF53098">
    <property type="entry name" value="Ribonuclease H-like"/>
    <property type="match status" value="1"/>
</dbReference>
<evidence type="ECO:0000256" key="6">
    <source>
        <dbReference type="ARBA" id="ARBA00023015"/>
    </source>
</evidence>
<dbReference type="GO" id="GO:0003677">
    <property type="term" value="F:DNA binding"/>
    <property type="evidence" value="ECO:0007669"/>
    <property type="project" value="UniProtKB-KW"/>
</dbReference>
<comment type="subunit">
    <text evidence="2">Homodimer.</text>
</comment>
<proteinExistence type="predicted"/>
<evidence type="ECO:0000259" key="12">
    <source>
        <dbReference type="PROSITE" id="PS50808"/>
    </source>
</evidence>
<evidence type="ECO:0000256" key="4">
    <source>
        <dbReference type="ARBA" id="ARBA00022771"/>
    </source>
</evidence>
<feature type="region of interest" description="Disordered" evidence="11">
    <location>
        <begin position="522"/>
        <end position="544"/>
    </location>
</feature>
<evidence type="ECO:0000256" key="8">
    <source>
        <dbReference type="ARBA" id="ARBA00023163"/>
    </source>
</evidence>